<organism evidence="7 8">
    <name type="scientific">Neonectria punicea</name>
    <dbReference type="NCBI Taxonomy" id="979145"/>
    <lineage>
        <taxon>Eukaryota</taxon>
        <taxon>Fungi</taxon>
        <taxon>Dikarya</taxon>
        <taxon>Ascomycota</taxon>
        <taxon>Pezizomycotina</taxon>
        <taxon>Sordariomycetes</taxon>
        <taxon>Hypocreomycetidae</taxon>
        <taxon>Hypocreales</taxon>
        <taxon>Nectriaceae</taxon>
        <taxon>Neonectria</taxon>
    </lineage>
</organism>
<feature type="compositionally biased region" description="Basic and acidic residues" evidence="5">
    <location>
        <begin position="21"/>
        <end position="34"/>
    </location>
</feature>
<feature type="transmembrane region" description="Helical" evidence="6">
    <location>
        <begin position="151"/>
        <end position="170"/>
    </location>
</feature>
<keyword evidence="8" id="KW-1185">Reference proteome</keyword>
<comment type="subcellular location">
    <subcellularLocation>
        <location evidence="1">Membrane</location>
        <topology evidence="1">Multi-pass membrane protein</topology>
    </subcellularLocation>
</comment>
<evidence type="ECO:0000256" key="6">
    <source>
        <dbReference type="SAM" id="Phobius"/>
    </source>
</evidence>
<feature type="transmembrane region" description="Helical" evidence="6">
    <location>
        <begin position="328"/>
        <end position="346"/>
    </location>
</feature>
<keyword evidence="2 6" id="KW-0812">Transmembrane</keyword>
<keyword evidence="4 6" id="KW-0472">Membrane</keyword>
<evidence type="ECO:0000256" key="1">
    <source>
        <dbReference type="ARBA" id="ARBA00004141"/>
    </source>
</evidence>
<feature type="transmembrane region" description="Helical" evidence="6">
    <location>
        <begin position="298"/>
        <end position="316"/>
    </location>
</feature>
<dbReference type="PANTHER" id="PTHR42723">
    <property type="entry name" value="CHLOROPHYLL SYNTHASE"/>
    <property type="match status" value="1"/>
</dbReference>
<comment type="caution">
    <text evidence="7">The sequence shown here is derived from an EMBL/GenBank/DDBJ whole genome shotgun (WGS) entry which is preliminary data.</text>
</comment>
<dbReference type="PANTHER" id="PTHR42723:SF1">
    <property type="entry name" value="CHLOROPHYLL SYNTHASE, CHLOROPLASTIC"/>
    <property type="match status" value="1"/>
</dbReference>
<evidence type="ECO:0000256" key="5">
    <source>
        <dbReference type="SAM" id="MobiDB-lite"/>
    </source>
</evidence>
<dbReference type="Proteomes" id="UP001498476">
    <property type="component" value="Unassembled WGS sequence"/>
</dbReference>
<feature type="region of interest" description="Disordered" evidence="5">
    <location>
        <begin position="1"/>
        <end position="42"/>
    </location>
</feature>
<keyword evidence="3 6" id="KW-1133">Transmembrane helix</keyword>
<accession>A0ABR1GSI3</accession>
<evidence type="ECO:0000313" key="8">
    <source>
        <dbReference type="Proteomes" id="UP001498476"/>
    </source>
</evidence>
<evidence type="ECO:0000256" key="4">
    <source>
        <dbReference type="ARBA" id="ARBA00023136"/>
    </source>
</evidence>
<feature type="transmembrane region" description="Helical" evidence="6">
    <location>
        <begin position="231"/>
        <end position="250"/>
    </location>
</feature>
<dbReference type="Pfam" id="PF01040">
    <property type="entry name" value="UbiA"/>
    <property type="match status" value="1"/>
</dbReference>
<evidence type="ECO:0000313" key="7">
    <source>
        <dbReference type="EMBL" id="KAK7408465.1"/>
    </source>
</evidence>
<sequence length="347" mass="38675">MSKSVTSTEQYSSSTSLGNDASHDKGVKSPEKRTRQSGTGEMGRMNKLAFHLHTLWLFTKSDLPTSTGINTTFAVAGILAGPAMISDMDADINWSHMGKGLLVALYFTWHLTLCFNLGNQRQPQSVIEDGANKPWRPLPAGRITPELTRTWHFIAIATLLTLCYTVLGAWKDTAFYLFCTWLYNEQAWGDKSWWQRALMNACGITTNRVATLRVAMAAGQSDLFEFTDKSVVWFFITAAIVFTTIQVQDLRDQEGDALIDRQTLPLILGDAPTRWLTAAGVCVWSVLCPIYWDLGLAGSMLPIVTGVAVTAHMLVFRTRRADQTSFRLVATWWVSLYFLPMLSTLGL</sequence>
<protein>
    <recommendedName>
        <fullName evidence="9">UbiA prenyltransferase</fullName>
    </recommendedName>
</protein>
<dbReference type="InterPro" id="IPR000537">
    <property type="entry name" value="UbiA_prenyltransferase"/>
</dbReference>
<proteinExistence type="predicted"/>
<name>A0ABR1GSI3_9HYPO</name>
<dbReference type="EMBL" id="JAZAVJ010000186">
    <property type="protein sequence ID" value="KAK7408465.1"/>
    <property type="molecule type" value="Genomic_DNA"/>
</dbReference>
<dbReference type="InterPro" id="IPR050475">
    <property type="entry name" value="Prenyltransferase_related"/>
</dbReference>
<evidence type="ECO:0008006" key="9">
    <source>
        <dbReference type="Google" id="ProtNLM"/>
    </source>
</evidence>
<dbReference type="CDD" id="cd13965">
    <property type="entry name" value="PT_UbiA_3"/>
    <property type="match status" value="1"/>
</dbReference>
<evidence type="ECO:0000256" key="3">
    <source>
        <dbReference type="ARBA" id="ARBA00022989"/>
    </source>
</evidence>
<gene>
    <name evidence="7" type="ORF">QQX98_009392</name>
</gene>
<feature type="compositionally biased region" description="Polar residues" evidence="5">
    <location>
        <begin position="1"/>
        <end position="19"/>
    </location>
</feature>
<evidence type="ECO:0000256" key="2">
    <source>
        <dbReference type="ARBA" id="ARBA00022692"/>
    </source>
</evidence>
<reference evidence="7 8" key="1">
    <citation type="journal article" date="2025" name="Microbiol. Resour. Announc.">
        <title>Draft genome sequences for Neonectria magnoliae and Neonectria punicea, canker pathogens of Liriodendron tulipifera and Acer saccharum in West Virginia.</title>
        <authorList>
            <person name="Petronek H.M."/>
            <person name="Kasson M.T."/>
            <person name="Metheny A.M."/>
            <person name="Stauder C.M."/>
            <person name="Lovett B."/>
            <person name="Lynch S.C."/>
            <person name="Garnas J.R."/>
            <person name="Kasson L.R."/>
            <person name="Stajich J.E."/>
        </authorList>
    </citation>
    <scope>NUCLEOTIDE SEQUENCE [LARGE SCALE GENOMIC DNA]</scope>
    <source>
        <strain evidence="7 8">NRRL 64653</strain>
    </source>
</reference>